<keyword evidence="2" id="KW-1185">Reference proteome</keyword>
<proteinExistence type="predicted"/>
<evidence type="ECO:0008006" key="3">
    <source>
        <dbReference type="Google" id="ProtNLM"/>
    </source>
</evidence>
<evidence type="ECO:0000313" key="2">
    <source>
        <dbReference type="Proteomes" id="UP000662703"/>
    </source>
</evidence>
<gene>
    <name evidence="1" type="ORF">Y5W_02795</name>
</gene>
<dbReference type="Proteomes" id="UP000662703">
    <property type="component" value="Unassembled WGS sequence"/>
</dbReference>
<comment type="caution">
    <text evidence="1">The sequence shown here is derived from an EMBL/GenBank/DDBJ whole genome shotgun (WGS) entry which is preliminary data.</text>
</comment>
<sequence length="170" mass="18738">MADIAMPLLVYPRQGIGAARLGDSPRAVREAVGTRVESTPAYERFGVRFPARDLFHGGALAVHYDRDERAEWIAATDPLPLRYQGLDLFQAGADTVLAHLARFGPVEEDAEEPGRAFRVPTLGLSLWRQEDPAVLKRALAEAHGEGERRSLRGDLARAAFFQQVAVYADE</sequence>
<dbReference type="EMBL" id="ARXX01000048">
    <property type="protein sequence ID" value="MBF5057501.1"/>
    <property type="molecule type" value="Genomic_DNA"/>
</dbReference>
<name>A0ABS0AVK7_9GAMM</name>
<accession>A0ABS0AVK7</accession>
<evidence type="ECO:0000313" key="1">
    <source>
        <dbReference type="EMBL" id="MBF5057501.1"/>
    </source>
</evidence>
<protein>
    <recommendedName>
        <fullName evidence="3">MOSC domain-containing protein</fullName>
    </recommendedName>
</protein>
<organism evidence="1 2">
    <name type="scientific">Alloalcanivorax profundimaris</name>
    <dbReference type="NCBI Taxonomy" id="2735259"/>
    <lineage>
        <taxon>Bacteria</taxon>
        <taxon>Pseudomonadati</taxon>
        <taxon>Pseudomonadota</taxon>
        <taxon>Gammaproteobacteria</taxon>
        <taxon>Oceanospirillales</taxon>
        <taxon>Alcanivoracaceae</taxon>
        <taxon>Alloalcanivorax</taxon>
    </lineage>
</organism>
<reference evidence="1 2" key="1">
    <citation type="submission" date="2012-09" db="EMBL/GenBank/DDBJ databases">
        <title>Genome Sequence of alkane-degrading Bacterium Alcanivorax sp. 521-1.</title>
        <authorList>
            <person name="Lai Q."/>
            <person name="Shao Z."/>
        </authorList>
    </citation>
    <scope>NUCLEOTIDE SEQUENCE [LARGE SCALE GENOMIC DNA]</scope>
    <source>
        <strain evidence="1 2">521-1</strain>
    </source>
</reference>